<evidence type="ECO:0000313" key="2">
    <source>
        <dbReference type="EMBL" id="GIQ80860.1"/>
    </source>
</evidence>
<dbReference type="InterPro" id="IPR036770">
    <property type="entry name" value="Ankyrin_rpt-contain_sf"/>
</dbReference>
<dbReference type="Proteomes" id="UP000265618">
    <property type="component" value="Unassembled WGS sequence"/>
</dbReference>
<dbReference type="EMBL" id="BDIP01000256">
    <property type="protein sequence ID" value="GIQ80860.1"/>
    <property type="molecule type" value="Genomic_DNA"/>
</dbReference>
<reference evidence="2 3" key="1">
    <citation type="journal article" date="2018" name="PLoS ONE">
        <title>The draft genome of Kipferlia bialata reveals reductive genome evolution in fornicate parasites.</title>
        <authorList>
            <person name="Tanifuji G."/>
            <person name="Takabayashi S."/>
            <person name="Kume K."/>
            <person name="Takagi M."/>
            <person name="Nakayama T."/>
            <person name="Kamikawa R."/>
            <person name="Inagaki Y."/>
            <person name="Hashimoto T."/>
        </authorList>
    </citation>
    <scope>NUCLEOTIDE SEQUENCE [LARGE SCALE GENOMIC DNA]</scope>
    <source>
        <strain evidence="2">NY0173</strain>
    </source>
</reference>
<feature type="region of interest" description="Disordered" evidence="1">
    <location>
        <begin position="1"/>
        <end position="26"/>
    </location>
</feature>
<feature type="compositionally biased region" description="Polar residues" evidence="1">
    <location>
        <begin position="647"/>
        <end position="658"/>
    </location>
</feature>
<dbReference type="InterPro" id="IPR032675">
    <property type="entry name" value="LRR_dom_sf"/>
</dbReference>
<feature type="compositionally biased region" description="Basic and acidic residues" evidence="1">
    <location>
        <begin position="1340"/>
        <end position="1358"/>
    </location>
</feature>
<dbReference type="PANTHER" id="PTHR13382">
    <property type="entry name" value="MITOCHONDRIAL ATP SYNTHASE COUPLING FACTOR B"/>
    <property type="match status" value="1"/>
</dbReference>
<sequence length="1398" mass="146571">MGSEEEGSREGEAHSEGVADTVEATENVASDVAECVGALPPSLSVPSITLSVDGPPPNSMARYVIPAFGEGADVGSDSECSDCDASPEVVQGETLSTALTQMSPTSSAQLGGSSMGQVGGTSLSGTKTEGGDAPLSLPLVPNRYTRMSQPLHEAAAKADSTTLSDLLSKGYNPFARDSSNRTALHCLLQSKLGGSDSAMASALLDEMARVADRLFAGSKVEDDGWRDLAPVSLLKTQPPLPSHSSCGMRGVGGVGVVAGMTLDEPNGAVGLGGFSKLVPVPPSVDTTSHGTQMDIDMGMETGGKKHTFADLHATTYNQSGSMASLPVSGMVSAMPGPPMGTLSHTAMGGASHTAMGGGMGGVGQMQQSLGVPRQTFPQYQQSLPMHPMGQRVGMGMGGPMQTHMGDMGDGSLSGPMGGVASGAVGLPVTPVPASLVSRIIDALPLRDSLAVCGVDKALQKVSTESLARRDVLDFSDTPHVSSASILNLCSMCPQCRVVVLDGCVNLDDSTALKVIRLLETVQEISLCHTPVTPSLIRPLVEELTKRVRVTPVRRLAIVGTELVHPLMFTALRASPVLPLLDCLDIEFVGWGGSMHDERGPSYNASVSVAKEGEIERAMARERRSCIPFPAPASIDRCRATFHPVPLSANSLRSPSGKDTQSPTTPTPLPPQPDAHAYPKFGQLFSRYAGCRDVADLEDRIGCTQTVSGADHSASLSLPLHTLPPHIRVDSTMGQTGASPSTSGLSDQGTVESLAQAMLRTVPSCRKCSLGVLLPSSALAQRSHPVTAAVLADTVHPVSVRERVTLYGSACTSLQIVHRNAPSLTHVALIQVPTVGGTTIENILKTCPRLTHLRVEGGNAIPGIFKNIVCPTLRSLSLSMCPWLGCSPSLSTSTLSIYPSGQDPNQSMQGGYMMHRNGMRVDKRRDRLPNQYLALSALLQCCPNLTELRLHGVQDVRAISRLPALSSLSVSFPDMPNAPCHALPPISFGVLPHTRSLELSNLSLVGVSPLTRTSHPTLRSLTLRNVKAQELEIRHGALSSLTVQMCPTMSRVSLSCPSLLSVSVSGCPRLSDMALMAAPSLHTLEMDTLPALGALSLTPLPPRVAALERYQRLLGASHTVLLPGLSRLSLVSCPRLSSASVAKVVGATSHLTHLCLRETRVRAEDLSQMPMPDLASLTYTGGRGVDCDSSLAFVLSSIRRLSSLSLRETEIGAQTLSALLQKHAPSLASIDIGSCSTMAAGPLAELVLGADKALRRLILPLPTDYTAGDGDHATQSLVKAVTGALPHLDYLSVTTSQGATRYSLFRPYGSVPGVDTQAEHALRTIVHEAATRTPSAPTPPETDKGERERERETEAEGRSRGWGPDPSGAFPAPPAPRAKRGMGPPPLVGADTKATLGQP</sequence>
<gene>
    <name evidence="2" type="ORF">KIPB_001727</name>
</gene>
<comment type="caution">
    <text evidence="2">The sequence shown here is derived from an EMBL/GenBank/DDBJ whole genome shotgun (WGS) entry which is preliminary data.</text>
</comment>
<keyword evidence="3" id="KW-1185">Reference proteome</keyword>
<dbReference type="GO" id="GO:0005737">
    <property type="term" value="C:cytoplasm"/>
    <property type="evidence" value="ECO:0007669"/>
    <property type="project" value="TreeGrafter"/>
</dbReference>
<evidence type="ECO:0008006" key="4">
    <source>
        <dbReference type="Google" id="ProtNLM"/>
    </source>
</evidence>
<feature type="region of interest" description="Disordered" evidence="1">
    <location>
        <begin position="724"/>
        <end position="747"/>
    </location>
</feature>
<proteinExistence type="predicted"/>
<accession>A0A9K3CRE7</accession>
<dbReference type="Gene3D" id="3.80.10.10">
    <property type="entry name" value="Ribonuclease Inhibitor"/>
    <property type="match status" value="3"/>
</dbReference>
<feature type="compositionally biased region" description="Low complexity" evidence="1">
    <location>
        <begin position="1360"/>
        <end position="1369"/>
    </location>
</feature>
<dbReference type="SUPFAM" id="SSF52047">
    <property type="entry name" value="RNI-like"/>
    <property type="match status" value="2"/>
</dbReference>
<dbReference type="InterPro" id="IPR050648">
    <property type="entry name" value="F-box_LRR-repeat"/>
</dbReference>
<feature type="region of interest" description="Disordered" evidence="1">
    <location>
        <begin position="645"/>
        <end position="675"/>
    </location>
</feature>
<feature type="compositionally biased region" description="Basic and acidic residues" evidence="1">
    <location>
        <begin position="1"/>
        <end position="17"/>
    </location>
</feature>
<protein>
    <recommendedName>
        <fullName evidence="4">F-box domain-containing protein</fullName>
    </recommendedName>
</protein>
<feature type="region of interest" description="Disordered" evidence="1">
    <location>
        <begin position="1326"/>
        <end position="1398"/>
    </location>
</feature>
<organism evidence="2 3">
    <name type="scientific">Kipferlia bialata</name>
    <dbReference type="NCBI Taxonomy" id="797122"/>
    <lineage>
        <taxon>Eukaryota</taxon>
        <taxon>Metamonada</taxon>
        <taxon>Carpediemonas-like organisms</taxon>
        <taxon>Kipferlia</taxon>
    </lineage>
</organism>
<evidence type="ECO:0000256" key="1">
    <source>
        <dbReference type="SAM" id="MobiDB-lite"/>
    </source>
</evidence>
<evidence type="ECO:0000313" key="3">
    <source>
        <dbReference type="Proteomes" id="UP000265618"/>
    </source>
</evidence>
<feature type="compositionally biased region" description="Polar residues" evidence="1">
    <location>
        <begin position="731"/>
        <end position="747"/>
    </location>
</feature>
<name>A0A9K3CRE7_9EUKA</name>
<dbReference type="Gene3D" id="1.25.40.20">
    <property type="entry name" value="Ankyrin repeat-containing domain"/>
    <property type="match status" value="1"/>
</dbReference>
<dbReference type="SMART" id="SM00367">
    <property type="entry name" value="LRR_CC"/>
    <property type="match status" value="3"/>
</dbReference>
<dbReference type="InterPro" id="IPR006553">
    <property type="entry name" value="Leu-rich_rpt_Cys-con_subtyp"/>
</dbReference>